<dbReference type="SUPFAM" id="SSF47473">
    <property type="entry name" value="EF-hand"/>
    <property type="match status" value="1"/>
</dbReference>
<dbReference type="Gene3D" id="3.60.10.10">
    <property type="entry name" value="Endonuclease/exonuclease/phosphatase"/>
    <property type="match status" value="1"/>
</dbReference>
<organism evidence="5 6">
    <name type="scientific">Prymnesium parvum</name>
    <name type="common">Toxic golden alga</name>
    <dbReference type="NCBI Taxonomy" id="97485"/>
    <lineage>
        <taxon>Eukaryota</taxon>
        <taxon>Haptista</taxon>
        <taxon>Haptophyta</taxon>
        <taxon>Prymnesiophyceae</taxon>
        <taxon>Prymnesiales</taxon>
        <taxon>Prymnesiaceae</taxon>
        <taxon>Prymnesium</taxon>
    </lineage>
</organism>
<dbReference type="SMART" id="SM00054">
    <property type="entry name" value="EFh"/>
    <property type="match status" value="3"/>
</dbReference>
<feature type="domain" description="EF-hand" evidence="4">
    <location>
        <begin position="566"/>
        <end position="601"/>
    </location>
</feature>
<evidence type="ECO:0000313" key="5">
    <source>
        <dbReference type="EMBL" id="KAL1530259.1"/>
    </source>
</evidence>
<keyword evidence="1" id="KW-0106">Calcium</keyword>
<name>A0AB34KCL0_PRYPA</name>
<keyword evidence="3" id="KW-0732">Signal</keyword>
<proteinExistence type="predicted"/>
<dbReference type="GO" id="GO:0005509">
    <property type="term" value="F:calcium ion binding"/>
    <property type="evidence" value="ECO:0007669"/>
    <property type="project" value="InterPro"/>
</dbReference>
<evidence type="ECO:0000256" key="2">
    <source>
        <dbReference type="SAM" id="MobiDB-lite"/>
    </source>
</evidence>
<gene>
    <name evidence="5" type="ORF">AB1Y20_001174</name>
</gene>
<evidence type="ECO:0000313" key="6">
    <source>
        <dbReference type="Proteomes" id="UP001515480"/>
    </source>
</evidence>
<dbReference type="Proteomes" id="UP001515480">
    <property type="component" value="Unassembled WGS sequence"/>
</dbReference>
<dbReference type="PROSITE" id="PS50222">
    <property type="entry name" value="EF_HAND_2"/>
    <property type="match status" value="3"/>
</dbReference>
<dbReference type="PANTHER" id="PTHR12121:SF36">
    <property type="entry name" value="ENDONUCLEASE_EXONUCLEASE_PHOSPHATASE DOMAIN-CONTAINING PROTEIN"/>
    <property type="match status" value="1"/>
</dbReference>
<dbReference type="InterPro" id="IPR002048">
    <property type="entry name" value="EF_hand_dom"/>
</dbReference>
<feature type="domain" description="EF-hand" evidence="4">
    <location>
        <begin position="423"/>
        <end position="458"/>
    </location>
</feature>
<dbReference type="InterPro" id="IPR018247">
    <property type="entry name" value="EF_Hand_1_Ca_BS"/>
</dbReference>
<dbReference type="Gene3D" id="1.10.238.10">
    <property type="entry name" value="EF-hand"/>
    <property type="match status" value="2"/>
</dbReference>
<dbReference type="PANTHER" id="PTHR12121">
    <property type="entry name" value="CARBON CATABOLITE REPRESSOR PROTEIN 4"/>
    <property type="match status" value="1"/>
</dbReference>
<dbReference type="AlphaFoldDB" id="A0AB34KCL0"/>
<feature type="compositionally biased region" description="Basic and acidic residues" evidence="2">
    <location>
        <begin position="21"/>
        <end position="34"/>
    </location>
</feature>
<dbReference type="SUPFAM" id="SSF56219">
    <property type="entry name" value="DNase I-like"/>
    <property type="match status" value="1"/>
</dbReference>
<dbReference type="GO" id="GO:0000175">
    <property type="term" value="F:3'-5'-RNA exonuclease activity"/>
    <property type="evidence" value="ECO:0007669"/>
    <property type="project" value="TreeGrafter"/>
</dbReference>
<evidence type="ECO:0000256" key="3">
    <source>
        <dbReference type="SAM" id="SignalP"/>
    </source>
</evidence>
<keyword evidence="6" id="KW-1185">Reference proteome</keyword>
<dbReference type="InterPro" id="IPR011992">
    <property type="entry name" value="EF-hand-dom_pair"/>
</dbReference>
<dbReference type="EMBL" id="JBGBPQ010000001">
    <property type="protein sequence ID" value="KAL1530259.1"/>
    <property type="molecule type" value="Genomic_DNA"/>
</dbReference>
<dbReference type="InterPro" id="IPR050410">
    <property type="entry name" value="CCR4/nocturin_mRNA_transcr"/>
</dbReference>
<feature type="signal peptide" evidence="3">
    <location>
        <begin position="1"/>
        <end position="17"/>
    </location>
</feature>
<dbReference type="PROSITE" id="PS00018">
    <property type="entry name" value="EF_HAND_1"/>
    <property type="match status" value="1"/>
</dbReference>
<dbReference type="Pfam" id="PF13499">
    <property type="entry name" value="EF-hand_7"/>
    <property type="match status" value="1"/>
</dbReference>
<dbReference type="Pfam" id="PF03372">
    <property type="entry name" value="Exo_endo_phos"/>
    <property type="match status" value="1"/>
</dbReference>
<sequence>MMAAALLVASLAAGRRASVHTVREAPRDSGRLTEDPPPPSSALRSLESRLDGLCERIEDLERVAPKEFEVFHYNVLARQYGSNMQPWFLYGAGVSDAERRQMLERFYAAGPDGQKQAADKGWPGWAEGVLSKERRASIEAYHEASFSWERRRERLWDVVRGANADVVTLAECDCFDSFWKPKFDSAAYGVVWRKRPRPSSPDGCAIAWRNSTFELLGVGGFDFGSSLDRLPDRTCLFALLRWRRDPNQRLLVATAHLARMATSVAESADQLLARGFQYGVLFRELLQFAASHQAEDVPVVLTGDLNAKDCDELAGIARALVRLLSSPTHPLLWSIMDAPTPPTTVTEERALRIDYLLYQSAALTLVGVTQLPRLTSPIPDSQHPSDHLPIAARLVVRPRWQRVEEDARQWCACISGTNSVRPLSGEALRDAFSYFDKDGSSRVSLIQLETGLQTLGFPGLNVRKALAAAGCDGLPSIQLSDECAYTHRDPLENSLSPRRRELMDDGSWEMSQDQFVHAYVYFMSKHDSAAARQLQKAFSAFDFSGDGSVSHAELRTVLERMATAPIAEDRIGQLLRELDPENTGTITLDEFSRWMAHTYASYLERPSLVPDSVLKIQPLHSHRLSRVLRGLKSGFEDGDGDVNDPWPK</sequence>
<accession>A0AB34KCL0</accession>
<evidence type="ECO:0000259" key="4">
    <source>
        <dbReference type="PROSITE" id="PS50222"/>
    </source>
</evidence>
<dbReference type="InterPro" id="IPR036691">
    <property type="entry name" value="Endo/exonu/phosph_ase_sf"/>
</dbReference>
<reference evidence="5 6" key="1">
    <citation type="journal article" date="2024" name="Science">
        <title>Giant polyketide synthase enzymes in the biosynthesis of giant marine polyether toxins.</title>
        <authorList>
            <person name="Fallon T.R."/>
            <person name="Shende V.V."/>
            <person name="Wierzbicki I.H."/>
            <person name="Pendleton A.L."/>
            <person name="Watervoot N.F."/>
            <person name="Auber R.P."/>
            <person name="Gonzalez D.J."/>
            <person name="Wisecaver J.H."/>
            <person name="Moore B.S."/>
        </authorList>
    </citation>
    <scope>NUCLEOTIDE SEQUENCE [LARGE SCALE GENOMIC DNA]</scope>
    <source>
        <strain evidence="5 6">12B1</strain>
    </source>
</reference>
<feature type="chain" id="PRO_5044349108" description="EF-hand domain-containing protein" evidence="3">
    <location>
        <begin position="18"/>
        <end position="648"/>
    </location>
</feature>
<evidence type="ECO:0000256" key="1">
    <source>
        <dbReference type="ARBA" id="ARBA00022837"/>
    </source>
</evidence>
<comment type="caution">
    <text evidence="5">The sequence shown here is derived from an EMBL/GenBank/DDBJ whole genome shotgun (WGS) entry which is preliminary data.</text>
</comment>
<dbReference type="CDD" id="cd00051">
    <property type="entry name" value="EFh"/>
    <property type="match status" value="1"/>
</dbReference>
<dbReference type="InterPro" id="IPR005135">
    <property type="entry name" value="Endo/exonuclease/phosphatase"/>
</dbReference>
<protein>
    <recommendedName>
        <fullName evidence="4">EF-hand domain-containing protein</fullName>
    </recommendedName>
</protein>
<feature type="domain" description="EF-hand" evidence="4">
    <location>
        <begin position="529"/>
        <end position="564"/>
    </location>
</feature>
<feature type="region of interest" description="Disordered" evidence="2">
    <location>
        <begin position="19"/>
        <end position="44"/>
    </location>
</feature>